<evidence type="ECO:0000313" key="2">
    <source>
        <dbReference type="Proteomes" id="UP001165489"/>
    </source>
</evidence>
<name>A0ABS9V3W7_9BACT</name>
<dbReference type="Proteomes" id="UP001165489">
    <property type="component" value="Unassembled WGS sequence"/>
</dbReference>
<evidence type="ECO:0008006" key="3">
    <source>
        <dbReference type="Google" id="ProtNLM"/>
    </source>
</evidence>
<dbReference type="RefSeq" id="WP_241349465.1">
    <property type="nucleotide sequence ID" value="NZ_JAKZGP010000059.1"/>
</dbReference>
<sequence>MKPLKILIDPCYPDELVNSLKAIHDLQEEKKFEIHSWCDGIENKFSLSDSVFLAVNHSKKSLSEVIIKQMEEGYRLFVMKLESDLDYFEFAMTVFRLWPFIVEKSEMNREKRFCYTFNYGGRKLYHLKRLTNS</sequence>
<dbReference type="EMBL" id="JAKZGP010000059">
    <property type="protein sequence ID" value="MCH7411112.1"/>
    <property type="molecule type" value="Genomic_DNA"/>
</dbReference>
<protein>
    <recommendedName>
        <fullName evidence="3">VapC45 PIN like domain-containing protein</fullName>
    </recommendedName>
</protein>
<keyword evidence="2" id="KW-1185">Reference proteome</keyword>
<proteinExistence type="predicted"/>
<organism evidence="1 2">
    <name type="scientific">Belliella filtrata</name>
    <dbReference type="NCBI Taxonomy" id="2923435"/>
    <lineage>
        <taxon>Bacteria</taxon>
        <taxon>Pseudomonadati</taxon>
        <taxon>Bacteroidota</taxon>
        <taxon>Cytophagia</taxon>
        <taxon>Cytophagales</taxon>
        <taxon>Cyclobacteriaceae</taxon>
        <taxon>Belliella</taxon>
    </lineage>
</organism>
<gene>
    <name evidence="1" type="ORF">MM239_17035</name>
</gene>
<accession>A0ABS9V3W7</accession>
<evidence type="ECO:0000313" key="1">
    <source>
        <dbReference type="EMBL" id="MCH7411112.1"/>
    </source>
</evidence>
<comment type="caution">
    <text evidence="1">The sequence shown here is derived from an EMBL/GenBank/DDBJ whole genome shotgun (WGS) entry which is preliminary data.</text>
</comment>
<reference evidence="1" key="1">
    <citation type="submission" date="2022-03" db="EMBL/GenBank/DDBJ databases">
        <title>De novo assembled genomes of Belliella spp. (Cyclobacteriaceae) strains.</title>
        <authorList>
            <person name="Szabo A."/>
            <person name="Korponai K."/>
            <person name="Felfoldi T."/>
        </authorList>
    </citation>
    <scope>NUCLEOTIDE SEQUENCE</scope>
    <source>
        <strain evidence="1">DSM 111904</strain>
    </source>
</reference>